<dbReference type="EMBL" id="MPZS01000002">
    <property type="protein sequence ID" value="OOY11771.1"/>
    <property type="molecule type" value="Genomic_DNA"/>
</dbReference>
<gene>
    <name evidence="2" type="ORF">BMG00_11840</name>
</gene>
<sequence>MPRGPIFQDTYKPQFSGHETFPLRYGWLKKAYDAVSERAGDPDSKAAFTRDDAIARFGVGKNMVSSMRHWATCCGVIADGEGANELATTELGDRIFGRSGFDPYMEHPTSLWLVHWHLAGHPEKTTWYWSFNNFPGVTFERERLVRALEKVAKDRAWPRVSATTIRRDVECFLRTYVAKRPSANASPEDTLESPLSELGLIKALGKRDGFRFVRGPKSTLGRGVFLYALIDFWKYYTTAKTLSFEAIAHEPGSPGRVFLLDENDIADRLLDLEEFTEGAFRWSETAGLKQVLRDVPLDGDFALKYAAFDYKPKKTKEAA</sequence>
<evidence type="ECO:0000313" key="2">
    <source>
        <dbReference type="EMBL" id="OOY11771.1"/>
    </source>
</evidence>
<dbReference type="InterPro" id="IPR025248">
    <property type="entry name" value="DUF4007"/>
</dbReference>
<organism evidence="2 3">
    <name type="scientific">Thioclava marina</name>
    <dbReference type="NCBI Taxonomy" id="1915077"/>
    <lineage>
        <taxon>Bacteria</taxon>
        <taxon>Pseudomonadati</taxon>
        <taxon>Pseudomonadota</taxon>
        <taxon>Alphaproteobacteria</taxon>
        <taxon>Rhodobacterales</taxon>
        <taxon>Paracoccaceae</taxon>
        <taxon>Thioclava</taxon>
    </lineage>
</organism>
<keyword evidence="3" id="KW-1185">Reference proteome</keyword>
<evidence type="ECO:0000313" key="3">
    <source>
        <dbReference type="Proteomes" id="UP000242224"/>
    </source>
</evidence>
<proteinExistence type="predicted"/>
<dbReference type="Proteomes" id="UP000242224">
    <property type="component" value="Unassembled WGS sequence"/>
</dbReference>
<comment type="caution">
    <text evidence="2">The sequence shown here is derived from an EMBL/GenBank/DDBJ whole genome shotgun (WGS) entry which is preliminary data.</text>
</comment>
<name>A0ABX3MJW2_9RHOB</name>
<dbReference type="Pfam" id="PF13182">
    <property type="entry name" value="DUF4007"/>
    <property type="match status" value="1"/>
</dbReference>
<dbReference type="RefSeq" id="WP_078574468.1">
    <property type="nucleotide sequence ID" value="NZ_MPZS01000002.1"/>
</dbReference>
<accession>A0ABX3MJW2</accession>
<evidence type="ECO:0000259" key="1">
    <source>
        <dbReference type="Pfam" id="PF13182"/>
    </source>
</evidence>
<feature type="domain" description="DUF4007" evidence="1">
    <location>
        <begin position="15"/>
        <end position="293"/>
    </location>
</feature>
<reference evidence="2 3" key="1">
    <citation type="submission" date="2016-11" db="EMBL/GenBank/DDBJ databases">
        <title>A multilocus sequence analysis scheme for characterization of bacteria in the genus Thioclava.</title>
        <authorList>
            <person name="Liu Y."/>
            <person name="Shao Z."/>
        </authorList>
    </citation>
    <scope>NUCLEOTIDE SEQUENCE [LARGE SCALE GENOMIC DNA]</scope>
    <source>
        <strain evidence="2 3">11.10-0-13</strain>
    </source>
</reference>
<protein>
    <recommendedName>
        <fullName evidence="1">DUF4007 domain-containing protein</fullName>
    </recommendedName>
</protein>